<evidence type="ECO:0000313" key="1">
    <source>
        <dbReference type="EMBL" id="EKC42955.1"/>
    </source>
</evidence>
<proteinExistence type="predicted"/>
<dbReference type="AlphaFoldDB" id="K1RMY6"/>
<name>K1RMY6_MAGGI</name>
<organism evidence="1">
    <name type="scientific">Magallana gigas</name>
    <name type="common">Pacific oyster</name>
    <name type="synonym">Crassostrea gigas</name>
    <dbReference type="NCBI Taxonomy" id="29159"/>
    <lineage>
        <taxon>Eukaryota</taxon>
        <taxon>Metazoa</taxon>
        <taxon>Spiralia</taxon>
        <taxon>Lophotrochozoa</taxon>
        <taxon>Mollusca</taxon>
        <taxon>Bivalvia</taxon>
        <taxon>Autobranchia</taxon>
        <taxon>Pteriomorphia</taxon>
        <taxon>Ostreida</taxon>
        <taxon>Ostreoidea</taxon>
        <taxon>Ostreidae</taxon>
        <taxon>Magallana</taxon>
    </lineage>
</organism>
<reference evidence="1" key="1">
    <citation type="journal article" date="2012" name="Nature">
        <title>The oyster genome reveals stress adaptation and complexity of shell formation.</title>
        <authorList>
            <person name="Zhang G."/>
            <person name="Fang X."/>
            <person name="Guo X."/>
            <person name="Li L."/>
            <person name="Luo R."/>
            <person name="Xu F."/>
            <person name="Yang P."/>
            <person name="Zhang L."/>
            <person name="Wang X."/>
            <person name="Qi H."/>
            <person name="Xiong Z."/>
            <person name="Que H."/>
            <person name="Xie Y."/>
            <person name="Holland P.W."/>
            <person name="Paps J."/>
            <person name="Zhu Y."/>
            <person name="Wu F."/>
            <person name="Chen Y."/>
            <person name="Wang J."/>
            <person name="Peng C."/>
            <person name="Meng J."/>
            <person name="Yang L."/>
            <person name="Liu J."/>
            <person name="Wen B."/>
            <person name="Zhang N."/>
            <person name="Huang Z."/>
            <person name="Zhu Q."/>
            <person name="Feng Y."/>
            <person name="Mount A."/>
            <person name="Hedgecock D."/>
            <person name="Xu Z."/>
            <person name="Liu Y."/>
            <person name="Domazet-Loso T."/>
            <person name="Du Y."/>
            <person name="Sun X."/>
            <person name="Zhang S."/>
            <person name="Liu B."/>
            <person name="Cheng P."/>
            <person name="Jiang X."/>
            <person name="Li J."/>
            <person name="Fan D."/>
            <person name="Wang W."/>
            <person name="Fu W."/>
            <person name="Wang T."/>
            <person name="Wang B."/>
            <person name="Zhang J."/>
            <person name="Peng Z."/>
            <person name="Li Y."/>
            <person name="Li N."/>
            <person name="Wang J."/>
            <person name="Chen M."/>
            <person name="He Y."/>
            <person name="Tan F."/>
            <person name="Song X."/>
            <person name="Zheng Q."/>
            <person name="Huang R."/>
            <person name="Yang H."/>
            <person name="Du X."/>
            <person name="Chen L."/>
            <person name="Yang M."/>
            <person name="Gaffney P.M."/>
            <person name="Wang S."/>
            <person name="Luo L."/>
            <person name="She Z."/>
            <person name="Ming Y."/>
            <person name="Huang W."/>
            <person name="Zhang S."/>
            <person name="Huang B."/>
            <person name="Zhang Y."/>
            <person name="Qu T."/>
            <person name="Ni P."/>
            <person name="Miao G."/>
            <person name="Wang J."/>
            <person name="Wang Q."/>
            <person name="Steinberg C.E."/>
            <person name="Wang H."/>
            <person name="Li N."/>
            <person name="Qian L."/>
            <person name="Zhang G."/>
            <person name="Li Y."/>
            <person name="Yang H."/>
            <person name="Liu X."/>
            <person name="Wang J."/>
            <person name="Yin Y."/>
            <person name="Wang J."/>
        </authorList>
    </citation>
    <scope>NUCLEOTIDE SEQUENCE [LARGE SCALE GENOMIC DNA]</scope>
    <source>
        <strain evidence="1">05x7-T-G4-1.051#20</strain>
    </source>
</reference>
<gene>
    <name evidence="1" type="ORF">CGI_10028938</name>
</gene>
<accession>K1RMY6</accession>
<dbReference type="EMBL" id="JH817099">
    <property type="protein sequence ID" value="EKC42955.1"/>
    <property type="molecule type" value="Genomic_DNA"/>
</dbReference>
<sequence length="133" mass="15219">MYLEHRWGKIFLEFLAENNIKVVCVLAVRTDYSHALDVSVQKAVKNHLRKSFEDWHSNQIVAQLKDGEDSDVSPVELTMSKLKPLSATWLVQMYQHISNSPDIIRNGFKETGIANTLKAHLKDEIPLARAFTK</sequence>
<dbReference type="HOGENOM" id="CLU_1908697_0_0_1"/>
<dbReference type="InParanoid" id="K1RMY6"/>
<protein>
    <submittedName>
        <fullName evidence="1">Uncharacterized protein</fullName>
    </submittedName>
</protein>